<dbReference type="SUPFAM" id="SSF51445">
    <property type="entry name" value="(Trans)glycosidases"/>
    <property type="match status" value="1"/>
</dbReference>
<dbReference type="InterPro" id="IPR050226">
    <property type="entry name" value="NagZ_Beta-hexosaminidase"/>
</dbReference>
<dbReference type="Pfam" id="PF00933">
    <property type="entry name" value="Glyco_hydro_3"/>
    <property type="match status" value="1"/>
</dbReference>
<dbReference type="RefSeq" id="WP_248935776.1">
    <property type="nucleotide sequence ID" value="NZ_JAKILF010000003.1"/>
</dbReference>
<keyword evidence="9 10" id="KW-0961">Cell wall biogenesis/degradation</keyword>
<evidence type="ECO:0000256" key="7">
    <source>
        <dbReference type="ARBA" id="ARBA00023295"/>
    </source>
</evidence>
<dbReference type="InterPro" id="IPR019800">
    <property type="entry name" value="Glyco_hydro_3_AS"/>
</dbReference>
<dbReference type="PANTHER" id="PTHR30480">
    <property type="entry name" value="BETA-HEXOSAMINIDASE-RELATED"/>
    <property type="match status" value="1"/>
</dbReference>
<evidence type="ECO:0000256" key="8">
    <source>
        <dbReference type="ARBA" id="ARBA00023306"/>
    </source>
</evidence>
<feature type="binding site" evidence="10">
    <location>
        <position position="134"/>
    </location>
    <ligand>
        <name>substrate</name>
    </ligand>
</feature>
<comment type="subcellular location">
    <subcellularLocation>
        <location evidence="10">Cytoplasm</location>
    </subcellularLocation>
</comment>
<keyword evidence="7 10" id="KW-0326">Glycosidase</keyword>
<accession>A0ABV7GE78</accession>
<evidence type="ECO:0000256" key="4">
    <source>
        <dbReference type="ARBA" id="ARBA00022801"/>
    </source>
</evidence>
<keyword evidence="5 10" id="KW-0133">Cell shape</keyword>
<evidence type="ECO:0000256" key="10">
    <source>
        <dbReference type="HAMAP-Rule" id="MF_00364"/>
    </source>
</evidence>
<feature type="binding site" evidence="10">
    <location>
        <begin position="164"/>
        <end position="165"/>
    </location>
    <ligand>
        <name>substrate</name>
    </ligand>
</feature>
<keyword evidence="8 10" id="KW-0131">Cell cycle</keyword>
<proteinExistence type="inferred from homology"/>
<dbReference type="InterPro" id="IPR017853">
    <property type="entry name" value="GH"/>
</dbReference>
<feature type="domain" description="Glycoside hydrolase family 3 N-terminal" evidence="11">
    <location>
        <begin position="14"/>
        <end position="293"/>
    </location>
</feature>
<dbReference type="PANTHER" id="PTHR30480:SF13">
    <property type="entry name" value="BETA-HEXOSAMINIDASE"/>
    <property type="match status" value="1"/>
</dbReference>
<name>A0ABV7GE78_9GAMM</name>
<keyword evidence="2 10" id="KW-0963">Cytoplasm</keyword>
<dbReference type="PROSITE" id="PS00775">
    <property type="entry name" value="GLYCOSYL_HYDROL_F3"/>
    <property type="match status" value="1"/>
</dbReference>
<dbReference type="EC" id="3.2.1.52" evidence="10"/>
<gene>
    <name evidence="10 12" type="primary">nagZ</name>
    <name evidence="12" type="ORF">ACFOE0_10240</name>
</gene>
<keyword evidence="4 10" id="KW-0378">Hydrolase</keyword>
<evidence type="ECO:0000259" key="11">
    <source>
        <dbReference type="Pfam" id="PF00933"/>
    </source>
</evidence>
<dbReference type="NCBIfam" id="NF003740">
    <property type="entry name" value="PRK05337.1"/>
    <property type="match status" value="1"/>
</dbReference>
<protein>
    <recommendedName>
        <fullName evidence="10">Beta-hexosaminidase</fullName>
        <ecNumber evidence="10">3.2.1.52</ecNumber>
    </recommendedName>
    <alternativeName>
        <fullName evidence="10">Beta-N-acetylhexosaminidase</fullName>
    </alternativeName>
    <alternativeName>
        <fullName evidence="10">N-acetyl-beta-glucosaminidase</fullName>
    </alternativeName>
</protein>
<feature type="active site" description="Nucleophile" evidence="10">
    <location>
        <position position="249"/>
    </location>
</feature>
<dbReference type="Proteomes" id="UP001595621">
    <property type="component" value="Unassembled WGS sequence"/>
</dbReference>
<comment type="function">
    <text evidence="10">Plays a role in peptidoglycan recycling by cleaving the terminal beta-1,4-linked N-acetylglucosamine (GlcNAc) from peptide-linked peptidoglycan fragments, giving rise to free GlcNAc, anhydro-N-acetylmuramic acid and anhydro-N-acetylmuramic acid-linked peptides.</text>
</comment>
<dbReference type="EMBL" id="JBHRTD010000012">
    <property type="protein sequence ID" value="MFC3138564.1"/>
    <property type="molecule type" value="Genomic_DNA"/>
</dbReference>
<evidence type="ECO:0000256" key="9">
    <source>
        <dbReference type="ARBA" id="ARBA00023316"/>
    </source>
</evidence>
<feature type="active site" description="Proton donor/acceptor" evidence="10">
    <location>
        <position position="177"/>
    </location>
</feature>
<comment type="catalytic activity">
    <reaction evidence="1 10">
        <text>Hydrolysis of terminal non-reducing N-acetyl-D-hexosamine residues in N-acetyl-beta-D-hexosaminides.</text>
        <dbReference type="EC" id="3.2.1.52"/>
    </reaction>
</comment>
<dbReference type="GO" id="GO:0004563">
    <property type="term" value="F:beta-N-acetylhexosaminidase activity"/>
    <property type="evidence" value="ECO:0007669"/>
    <property type="project" value="UniProtKB-EC"/>
</dbReference>
<evidence type="ECO:0000256" key="6">
    <source>
        <dbReference type="ARBA" id="ARBA00022984"/>
    </source>
</evidence>
<feature type="site" description="Important for catalytic activity" evidence="10">
    <location>
        <position position="175"/>
    </location>
</feature>
<reference evidence="13" key="1">
    <citation type="journal article" date="2019" name="Int. J. Syst. Evol. Microbiol.">
        <title>The Global Catalogue of Microorganisms (GCM) 10K type strain sequencing project: providing services to taxonomists for standard genome sequencing and annotation.</title>
        <authorList>
            <consortium name="The Broad Institute Genomics Platform"/>
            <consortium name="The Broad Institute Genome Sequencing Center for Infectious Disease"/>
            <person name="Wu L."/>
            <person name="Ma J."/>
        </authorList>
    </citation>
    <scope>NUCLEOTIDE SEQUENCE [LARGE SCALE GENOMIC DNA]</scope>
    <source>
        <strain evidence="13">KCTC 52277</strain>
    </source>
</reference>
<feature type="binding site" evidence="10">
    <location>
        <position position="69"/>
    </location>
    <ligand>
        <name>substrate</name>
    </ligand>
</feature>
<evidence type="ECO:0000256" key="5">
    <source>
        <dbReference type="ARBA" id="ARBA00022960"/>
    </source>
</evidence>
<comment type="caution">
    <text evidence="12">The sequence shown here is derived from an EMBL/GenBank/DDBJ whole genome shotgun (WGS) entry which is preliminary data.</text>
</comment>
<evidence type="ECO:0000313" key="13">
    <source>
        <dbReference type="Proteomes" id="UP001595621"/>
    </source>
</evidence>
<evidence type="ECO:0000256" key="3">
    <source>
        <dbReference type="ARBA" id="ARBA00022618"/>
    </source>
</evidence>
<evidence type="ECO:0000256" key="1">
    <source>
        <dbReference type="ARBA" id="ARBA00001231"/>
    </source>
</evidence>
<keyword evidence="6 10" id="KW-0573">Peptidoglycan synthesis</keyword>
<organism evidence="12 13">
    <name type="scientific">Shewanella submarina</name>
    <dbReference type="NCBI Taxonomy" id="2016376"/>
    <lineage>
        <taxon>Bacteria</taxon>
        <taxon>Pseudomonadati</taxon>
        <taxon>Pseudomonadota</taxon>
        <taxon>Gammaproteobacteria</taxon>
        <taxon>Alteromonadales</taxon>
        <taxon>Shewanellaceae</taxon>
        <taxon>Shewanella</taxon>
    </lineage>
</organism>
<feature type="binding site" evidence="10">
    <location>
        <position position="61"/>
    </location>
    <ligand>
        <name>substrate</name>
    </ligand>
</feature>
<evidence type="ECO:0000313" key="12">
    <source>
        <dbReference type="EMBL" id="MFC3138564.1"/>
    </source>
</evidence>
<keyword evidence="13" id="KW-1185">Reference proteome</keyword>
<dbReference type="HAMAP" id="MF_00364">
    <property type="entry name" value="NagZ"/>
    <property type="match status" value="1"/>
</dbReference>
<dbReference type="InterPro" id="IPR036962">
    <property type="entry name" value="Glyco_hydro_3_N_sf"/>
</dbReference>
<sequence length="340" mass="37253">MSYLMMDVAGLSVGETEVPQLQHEAVGGVILFSRNFESRQQLCELVAQIRAANKELLIAVDHEGGRVQRFKEGFTEIPAMGDILAAARGDMELACQWAGDLAFVMAVELMACDIDLSFAPVLDLNGISEVIGKRSFSSKPEEVTQLARAWIKGMRSAGMASVGKHFPGHGSVQADSHVAMPVDDRPLADIRAKDMPPFVTLCGEQMLDGMMPAHVVYSKVDPNPAGFSRFWLQEILRTELKFDGVIFSDDLGMHGASFAGGFRQRAKAALDAGCDMILLCNNPDGVSEVLEDFPWPEQASIRPANRLKANAMDAIKALDNEARWQRGRELAKLINDFSRQ</sequence>
<evidence type="ECO:0000256" key="2">
    <source>
        <dbReference type="ARBA" id="ARBA00022490"/>
    </source>
</evidence>
<dbReference type="InterPro" id="IPR022956">
    <property type="entry name" value="Beta_hexosaminidase_bac"/>
</dbReference>
<keyword evidence="3 10" id="KW-0132">Cell division</keyword>
<dbReference type="InterPro" id="IPR001764">
    <property type="entry name" value="Glyco_hydro_3_N"/>
</dbReference>
<dbReference type="Gene3D" id="3.20.20.300">
    <property type="entry name" value="Glycoside hydrolase, family 3, N-terminal domain"/>
    <property type="match status" value="1"/>
</dbReference>
<comment type="similarity">
    <text evidence="10">Belongs to the glycosyl hydrolase 3 family. NagZ subfamily.</text>
</comment>
<comment type="pathway">
    <text evidence="10">Cell wall biogenesis; peptidoglycan recycling.</text>
</comment>